<keyword evidence="1" id="KW-0472">Membrane</keyword>
<feature type="transmembrane region" description="Helical" evidence="1">
    <location>
        <begin position="18"/>
        <end position="37"/>
    </location>
</feature>
<dbReference type="Proteomes" id="UP000785613">
    <property type="component" value="Unassembled WGS sequence"/>
</dbReference>
<evidence type="ECO:0000256" key="1">
    <source>
        <dbReference type="SAM" id="Phobius"/>
    </source>
</evidence>
<reference evidence="3 4" key="1">
    <citation type="submission" date="2019-09" db="EMBL/GenBank/DDBJ databases">
        <title>Taxonomy of Antarctic Massilia spp.: description of Massilia rubra sp. nov., Massilia aquatica sp. nov., Massilia mucilaginosa sp. nov., Massilia frigida sp. nov. isolated from streams, lakes and regoliths.</title>
        <authorList>
            <person name="Holochova P."/>
            <person name="Sedlacek I."/>
            <person name="Kralova S."/>
            <person name="Maslanova I."/>
            <person name="Busse H.-J."/>
            <person name="Stankova E."/>
            <person name="Vrbovska V."/>
            <person name="Kovarovic V."/>
            <person name="Bartak M."/>
            <person name="Svec P."/>
            <person name="Pantucek R."/>
        </authorList>
    </citation>
    <scope>NUCLEOTIDE SEQUENCE [LARGE SCALE GENOMIC DNA]</scope>
    <source>
        <strain evidence="3 4">CCM 8692</strain>
    </source>
</reference>
<evidence type="ECO:0000259" key="2">
    <source>
        <dbReference type="Pfam" id="PF13400"/>
    </source>
</evidence>
<sequence length="467" mass="51177">MIAGGGVRKIRNYQNGQALVLFLAFAAALTGIMLVAFNSGQVSNAKMRAMNAADAAAYSGAVWQARTLNFQAYMNRAMIVNEVTIAQSVSLRSWIDYLAELVRNVSHIAKLYPPIYAVVQTAARVLERVNNQVQTHFPPVEDALRTLSYLEHNAQKSFNGVGVVIAMDIANEIAKKNGASLTLGDVALFEKNLEYWVKFTETYDKNNRPSIGPKDDGRKRLREVALNSRDGFTRARDWSLNVSLSFRKQGGTDLIDYDSWKAMDSVAVSIGIPPIQLKFPLGWGGAQAYSTRMPVKKIGTHGDINDWNAIDGLLARDAAESKITANPLKLGSKLVDFPGYRDVQEFDAGEPKSNMLPFAVEVVIKESAIPSANSEFGAKAALTNGVMLEHDPQYVANGGVFAIAEACVAFQRPFNHPRLDGATEFPSLFNPYWRASLATDDFRSMALVRVAKGLFPMRVSGKGSCRV</sequence>
<accession>A0ABX0LRE3</accession>
<evidence type="ECO:0000313" key="4">
    <source>
        <dbReference type="Proteomes" id="UP000785613"/>
    </source>
</evidence>
<proteinExistence type="predicted"/>
<gene>
    <name evidence="3" type="ORF">F0185_17085</name>
</gene>
<evidence type="ECO:0000313" key="3">
    <source>
        <dbReference type="EMBL" id="NHZ35283.1"/>
    </source>
</evidence>
<organism evidence="3 4">
    <name type="scientific">Massilia rubra</name>
    <dbReference type="NCBI Taxonomy" id="2607910"/>
    <lineage>
        <taxon>Bacteria</taxon>
        <taxon>Pseudomonadati</taxon>
        <taxon>Pseudomonadota</taxon>
        <taxon>Betaproteobacteria</taxon>
        <taxon>Burkholderiales</taxon>
        <taxon>Oxalobacteraceae</taxon>
        <taxon>Telluria group</taxon>
        <taxon>Massilia</taxon>
    </lineage>
</organism>
<dbReference type="Pfam" id="PF13400">
    <property type="entry name" value="Tad"/>
    <property type="match status" value="1"/>
</dbReference>
<feature type="domain" description="Putative Flp pilus-assembly TadG-like N-terminal" evidence="2">
    <location>
        <begin position="16"/>
        <end position="61"/>
    </location>
</feature>
<dbReference type="InterPro" id="IPR028087">
    <property type="entry name" value="Tad_N"/>
</dbReference>
<keyword evidence="1" id="KW-0812">Transmembrane</keyword>
<name>A0ABX0LRE3_9BURK</name>
<keyword evidence="1" id="KW-1133">Transmembrane helix</keyword>
<dbReference type="EMBL" id="VUYU01000010">
    <property type="protein sequence ID" value="NHZ35283.1"/>
    <property type="molecule type" value="Genomic_DNA"/>
</dbReference>
<protein>
    <recommendedName>
        <fullName evidence="2">Putative Flp pilus-assembly TadG-like N-terminal domain-containing protein</fullName>
    </recommendedName>
</protein>
<keyword evidence="4" id="KW-1185">Reference proteome</keyword>
<comment type="caution">
    <text evidence="3">The sequence shown here is derived from an EMBL/GenBank/DDBJ whole genome shotgun (WGS) entry which is preliminary data.</text>
</comment>